<keyword evidence="1" id="KW-0963">Cytoplasm</keyword>
<keyword evidence="5" id="KW-0460">Magnesium</keyword>
<accession>A0A3B1CRW0</accession>
<dbReference type="GO" id="GO:0006777">
    <property type="term" value="P:Mo-molybdopterin cofactor biosynthetic process"/>
    <property type="evidence" value="ECO:0007669"/>
    <property type="project" value="UniProtKB-KW"/>
</dbReference>
<protein>
    <submittedName>
        <fullName evidence="9">Molybdenum cofactor guanylyltransferase</fullName>
        <ecNumber evidence="9">2.7.7.77</ecNumber>
    </submittedName>
</protein>
<evidence type="ECO:0000256" key="5">
    <source>
        <dbReference type="ARBA" id="ARBA00022842"/>
    </source>
</evidence>
<keyword evidence="4" id="KW-0547">Nucleotide-binding</keyword>
<dbReference type="GO" id="GO:0046872">
    <property type="term" value="F:metal ion binding"/>
    <property type="evidence" value="ECO:0007669"/>
    <property type="project" value="UniProtKB-KW"/>
</dbReference>
<dbReference type="PANTHER" id="PTHR19136:SF81">
    <property type="entry name" value="MOLYBDENUM COFACTOR GUANYLYLTRANSFERASE"/>
    <property type="match status" value="1"/>
</dbReference>
<sequence>MTDITGVILAGGDNRRFPVNKGMLRVGGERIIDRTLRLFREIFGEVIISTNTPEYYFFSGERLIGDLFPSRGPMGGIFSALVNSRTDRIFVAACDMPFLNASLIRYLSGIATNADMVVCSFREGLHPLLGLYGKDILPPLETHLRKGATGLQRFIRDLNAHIVEEEEIKKIDPEGVSFVNINTIGDFNKFIGGKICSD</sequence>
<keyword evidence="3" id="KW-0479">Metal-binding</keyword>
<feature type="domain" description="MobA-like NTP transferase" evidence="8">
    <location>
        <begin position="6"/>
        <end position="158"/>
    </location>
</feature>
<evidence type="ECO:0000256" key="3">
    <source>
        <dbReference type="ARBA" id="ARBA00022723"/>
    </source>
</evidence>
<dbReference type="PANTHER" id="PTHR19136">
    <property type="entry name" value="MOLYBDENUM COFACTOR GUANYLYLTRANSFERASE"/>
    <property type="match status" value="1"/>
</dbReference>
<dbReference type="Pfam" id="PF12804">
    <property type="entry name" value="NTP_transf_3"/>
    <property type="match status" value="1"/>
</dbReference>
<dbReference type="GO" id="GO:0005525">
    <property type="term" value="F:GTP binding"/>
    <property type="evidence" value="ECO:0007669"/>
    <property type="project" value="UniProtKB-KW"/>
</dbReference>
<dbReference type="HAMAP" id="MF_00316">
    <property type="entry name" value="MobA"/>
    <property type="match status" value="1"/>
</dbReference>
<keyword evidence="7" id="KW-0501">Molybdenum cofactor biosynthesis</keyword>
<dbReference type="InterPro" id="IPR025877">
    <property type="entry name" value="MobA-like_NTP_Trfase"/>
</dbReference>
<keyword evidence="2 9" id="KW-0808">Transferase</keyword>
<evidence type="ECO:0000313" key="9">
    <source>
        <dbReference type="EMBL" id="VAX26728.1"/>
    </source>
</evidence>
<dbReference type="InterPro" id="IPR013482">
    <property type="entry name" value="Molybde_CF_guanTrfase"/>
</dbReference>
<evidence type="ECO:0000256" key="4">
    <source>
        <dbReference type="ARBA" id="ARBA00022741"/>
    </source>
</evidence>
<evidence type="ECO:0000256" key="6">
    <source>
        <dbReference type="ARBA" id="ARBA00023134"/>
    </source>
</evidence>
<dbReference type="SUPFAM" id="SSF53448">
    <property type="entry name" value="Nucleotide-diphospho-sugar transferases"/>
    <property type="match status" value="1"/>
</dbReference>
<dbReference type="EC" id="2.7.7.77" evidence="9"/>
<dbReference type="GO" id="GO:0061603">
    <property type="term" value="F:molybdenum cofactor guanylyltransferase activity"/>
    <property type="evidence" value="ECO:0007669"/>
    <property type="project" value="UniProtKB-EC"/>
</dbReference>
<dbReference type="EMBL" id="UOGH01000008">
    <property type="protein sequence ID" value="VAX26728.1"/>
    <property type="molecule type" value="Genomic_DNA"/>
</dbReference>
<dbReference type="Gene3D" id="3.90.550.10">
    <property type="entry name" value="Spore Coat Polysaccharide Biosynthesis Protein SpsA, Chain A"/>
    <property type="match status" value="1"/>
</dbReference>
<organism evidence="9">
    <name type="scientific">hydrothermal vent metagenome</name>
    <dbReference type="NCBI Taxonomy" id="652676"/>
    <lineage>
        <taxon>unclassified sequences</taxon>
        <taxon>metagenomes</taxon>
        <taxon>ecological metagenomes</taxon>
    </lineage>
</organism>
<evidence type="ECO:0000256" key="2">
    <source>
        <dbReference type="ARBA" id="ARBA00022679"/>
    </source>
</evidence>
<reference evidence="9" key="1">
    <citation type="submission" date="2018-06" db="EMBL/GenBank/DDBJ databases">
        <authorList>
            <person name="Zhirakovskaya E."/>
        </authorList>
    </citation>
    <scope>NUCLEOTIDE SEQUENCE</scope>
</reference>
<name>A0A3B1CRW0_9ZZZZ</name>
<proteinExistence type="inferred from homology"/>
<dbReference type="CDD" id="cd02503">
    <property type="entry name" value="MobA"/>
    <property type="match status" value="1"/>
</dbReference>
<evidence type="ECO:0000259" key="8">
    <source>
        <dbReference type="Pfam" id="PF12804"/>
    </source>
</evidence>
<gene>
    <name evidence="9" type="ORF">MNBD_NITROSPIRAE02-1591</name>
</gene>
<dbReference type="AlphaFoldDB" id="A0A3B1CRW0"/>
<dbReference type="InterPro" id="IPR029044">
    <property type="entry name" value="Nucleotide-diphossugar_trans"/>
</dbReference>
<evidence type="ECO:0000256" key="1">
    <source>
        <dbReference type="ARBA" id="ARBA00022490"/>
    </source>
</evidence>
<evidence type="ECO:0000256" key="7">
    <source>
        <dbReference type="ARBA" id="ARBA00023150"/>
    </source>
</evidence>
<keyword evidence="9" id="KW-0548">Nucleotidyltransferase</keyword>
<keyword evidence="6" id="KW-0342">GTP-binding</keyword>